<dbReference type="InterPro" id="IPR003445">
    <property type="entry name" value="Cat_transpt"/>
</dbReference>
<keyword evidence="3" id="KW-1003">Cell membrane</keyword>
<evidence type="ECO:0000256" key="7">
    <source>
        <dbReference type="ARBA" id="ARBA00023136"/>
    </source>
</evidence>
<sequence>MWTRRVIQLFTLSALGLVIYDFGFTQDPIKEIFLLNAYFFLTLAFTVLESYRLYKKQIPFTFFYFVRLILPFTAFTVIAIDWIVQQESFRAAVMRNEGWFFANILLLVLYGMSNIASRLYRRSFSPAVIFVSSFMIVIFFGTLFLMLPNATNNGIRFIDAIFTITSAVSVTGLAVVDTRAAFTTMGQTIILVCIQLGGLGMLTLTAFFAYFFKGKSSYVEGLFIRDFLSSDQFEGLLGLAMKIVFLTFGIELTGAFLIYINLPQQEFRSFFDMVFFCVFHSVSAFCNAGFSTLTNGLYEAPFRFNYNIHLTIAFLIIIGGLGFSIMFNLFILMKHTLTSWYKHFIVHLVFYRQAVRVATLNTRVVIFTTVVLLIVGTIAFAFFEWNGVMQEHKTLWGKFVTAFFGSVTPRTAGFNTVNMTELSRPTILVTILFMWIGASPASTGGGIKTSTFAIAIMNIFAVVRSKPRIEYAGREIPQDSVNRAFAIIVLSWFVIGIGFTVIAQFERNIPFLSILFECVSAYATVGLSLGITPQLSDISKITLIVVMFVGRVGAITILIGLIKDVDCKNYRYPRESVLIN</sequence>
<evidence type="ECO:0000256" key="1">
    <source>
        <dbReference type="ARBA" id="ARBA00004651"/>
    </source>
</evidence>
<organism evidence="9 10">
    <name type="scientific">Haliscomenobacter hydrossis (strain ATCC 27775 / DSM 1100 / LMG 10767 / O)</name>
    <dbReference type="NCBI Taxonomy" id="760192"/>
    <lineage>
        <taxon>Bacteria</taxon>
        <taxon>Pseudomonadati</taxon>
        <taxon>Bacteroidota</taxon>
        <taxon>Saprospiria</taxon>
        <taxon>Saprospirales</taxon>
        <taxon>Haliscomenobacteraceae</taxon>
        <taxon>Haliscomenobacter</taxon>
    </lineage>
</organism>
<gene>
    <name evidence="9" type="ordered locus">Halhy_6221</name>
</gene>
<evidence type="ECO:0000313" key="10">
    <source>
        <dbReference type="Proteomes" id="UP000008461"/>
    </source>
</evidence>
<dbReference type="HOGENOM" id="CLU_026429_3_1_10"/>
<name>F4L4X9_HALH1</name>
<feature type="transmembrane region" description="Helical" evidence="8">
    <location>
        <begin position="270"/>
        <end position="290"/>
    </location>
</feature>
<evidence type="ECO:0000256" key="2">
    <source>
        <dbReference type="ARBA" id="ARBA00022448"/>
    </source>
</evidence>
<feature type="transmembrane region" description="Helical" evidence="8">
    <location>
        <begin position="236"/>
        <end position="258"/>
    </location>
</feature>
<feature type="transmembrane region" description="Helical" evidence="8">
    <location>
        <begin position="61"/>
        <end position="80"/>
    </location>
</feature>
<feature type="transmembrane region" description="Helical" evidence="8">
    <location>
        <begin position="154"/>
        <end position="176"/>
    </location>
</feature>
<keyword evidence="7 8" id="KW-0472">Membrane</keyword>
<dbReference type="GO" id="GO:0008324">
    <property type="term" value="F:monoatomic cation transmembrane transporter activity"/>
    <property type="evidence" value="ECO:0007669"/>
    <property type="project" value="InterPro"/>
</dbReference>
<evidence type="ECO:0000256" key="4">
    <source>
        <dbReference type="ARBA" id="ARBA00022692"/>
    </source>
</evidence>
<evidence type="ECO:0000313" key="9">
    <source>
        <dbReference type="EMBL" id="AEE54041.1"/>
    </source>
</evidence>
<comment type="subcellular location">
    <subcellularLocation>
        <location evidence="1">Cell membrane</location>
        <topology evidence="1">Multi-pass membrane protein</topology>
    </subcellularLocation>
</comment>
<keyword evidence="10" id="KW-1185">Reference proteome</keyword>
<dbReference type="Proteomes" id="UP000008461">
    <property type="component" value="Chromosome"/>
</dbReference>
<dbReference type="AlphaFoldDB" id="F4L4X9"/>
<dbReference type="EMBL" id="CP002691">
    <property type="protein sequence ID" value="AEE54041.1"/>
    <property type="molecule type" value="Genomic_DNA"/>
</dbReference>
<keyword evidence="5 8" id="KW-1133">Transmembrane helix</keyword>
<dbReference type="eggNOG" id="COG0168">
    <property type="taxonomic scope" value="Bacteria"/>
</dbReference>
<feature type="transmembrane region" description="Helical" evidence="8">
    <location>
        <begin position="33"/>
        <end position="54"/>
    </location>
</feature>
<feature type="transmembrane region" description="Helical" evidence="8">
    <location>
        <begin position="188"/>
        <end position="212"/>
    </location>
</feature>
<dbReference type="PANTHER" id="PTHR32024">
    <property type="entry name" value="TRK SYSTEM POTASSIUM UPTAKE PROTEIN TRKG-RELATED"/>
    <property type="match status" value="1"/>
</dbReference>
<dbReference type="GO" id="GO:0005886">
    <property type="term" value="C:plasma membrane"/>
    <property type="evidence" value="ECO:0007669"/>
    <property type="project" value="UniProtKB-SubCell"/>
</dbReference>
<proteinExistence type="predicted"/>
<keyword evidence="2" id="KW-0813">Transport</keyword>
<dbReference type="GO" id="GO:0030001">
    <property type="term" value="P:metal ion transport"/>
    <property type="evidence" value="ECO:0007669"/>
    <property type="project" value="UniProtKB-ARBA"/>
</dbReference>
<keyword evidence="4 8" id="KW-0812">Transmembrane</keyword>
<feature type="transmembrane region" description="Helical" evidence="8">
    <location>
        <begin position="447"/>
        <end position="463"/>
    </location>
</feature>
<accession>F4L4X9</accession>
<feature type="transmembrane region" description="Helical" evidence="8">
    <location>
        <begin position="127"/>
        <end position="148"/>
    </location>
</feature>
<feature type="transmembrane region" description="Helical" evidence="8">
    <location>
        <begin position="310"/>
        <end position="332"/>
    </location>
</feature>
<evidence type="ECO:0000256" key="5">
    <source>
        <dbReference type="ARBA" id="ARBA00022989"/>
    </source>
</evidence>
<dbReference type="KEGG" id="hhy:Halhy_6221"/>
<evidence type="ECO:0000256" key="3">
    <source>
        <dbReference type="ARBA" id="ARBA00022475"/>
    </source>
</evidence>
<feature type="transmembrane region" description="Helical" evidence="8">
    <location>
        <begin position="484"/>
        <end position="503"/>
    </location>
</feature>
<feature type="transmembrane region" description="Helical" evidence="8">
    <location>
        <begin position="541"/>
        <end position="562"/>
    </location>
</feature>
<feature type="transmembrane region" description="Helical" evidence="8">
    <location>
        <begin position="509"/>
        <end position="529"/>
    </location>
</feature>
<feature type="transmembrane region" description="Helical" evidence="8">
    <location>
        <begin position="100"/>
        <end position="120"/>
    </location>
</feature>
<dbReference type="PANTHER" id="PTHR32024:SF1">
    <property type="entry name" value="KTR SYSTEM POTASSIUM UPTAKE PROTEIN B"/>
    <property type="match status" value="1"/>
</dbReference>
<feature type="transmembrane region" description="Helical" evidence="8">
    <location>
        <begin position="364"/>
        <end position="383"/>
    </location>
</feature>
<evidence type="ECO:0000256" key="6">
    <source>
        <dbReference type="ARBA" id="ARBA00023065"/>
    </source>
</evidence>
<evidence type="ECO:0000256" key="8">
    <source>
        <dbReference type="SAM" id="Phobius"/>
    </source>
</evidence>
<protein>
    <submittedName>
        <fullName evidence="9">H(+)-transporting two-sector ATPase</fullName>
    </submittedName>
</protein>
<dbReference type="STRING" id="760192.Halhy_6221"/>
<dbReference type="RefSeq" id="WP_013768562.1">
    <property type="nucleotide sequence ID" value="NC_015510.1"/>
</dbReference>
<dbReference type="Pfam" id="PF02386">
    <property type="entry name" value="TrkH"/>
    <property type="match status" value="1"/>
</dbReference>
<reference key="2">
    <citation type="submission" date="2011-04" db="EMBL/GenBank/DDBJ databases">
        <title>Complete sequence of chromosome of Haliscomenobacter hydrossis DSM 1100.</title>
        <authorList>
            <consortium name="US DOE Joint Genome Institute (JGI-PGF)"/>
            <person name="Lucas S."/>
            <person name="Han J."/>
            <person name="Lapidus A."/>
            <person name="Bruce D."/>
            <person name="Goodwin L."/>
            <person name="Pitluck S."/>
            <person name="Peters L."/>
            <person name="Kyrpides N."/>
            <person name="Mavromatis K."/>
            <person name="Ivanova N."/>
            <person name="Ovchinnikova G."/>
            <person name="Pagani I."/>
            <person name="Daligault H."/>
            <person name="Detter J.C."/>
            <person name="Han C."/>
            <person name="Land M."/>
            <person name="Hauser L."/>
            <person name="Markowitz V."/>
            <person name="Cheng J.-F."/>
            <person name="Hugenholtz P."/>
            <person name="Woyke T."/>
            <person name="Wu D."/>
            <person name="Verbarg S."/>
            <person name="Frueling A."/>
            <person name="Brambilla E."/>
            <person name="Klenk H.-P."/>
            <person name="Eisen J.A."/>
        </authorList>
    </citation>
    <scope>NUCLEOTIDE SEQUENCE</scope>
    <source>
        <strain>DSM 1100</strain>
    </source>
</reference>
<dbReference type="OrthoDB" id="9810952at2"/>
<keyword evidence="6" id="KW-0406">Ion transport</keyword>
<reference evidence="9 10" key="1">
    <citation type="journal article" date="2011" name="Stand. Genomic Sci.">
        <title>Complete genome sequence of Haliscomenobacter hydrossis type strain (O).</title>
        <authorList>
            <consortium name="US DOE Joint Genome Institute (JGI-PGF)"/>
            <person name="Daligault H."/>
            <person name="Lapidus A."/>
            <person name="Zeytun A."/>
            <person name="Nolan M."/>
            <person name="Lucas S."/>
            <person name="Del Rio T.G."/>
            <person name="Tice H."/>
            <person name="Cheng J.F."/>
            <person name="Tapia R."/>
            <person name="Han C."/>
            <person name="Goodwin L."/>
            <person name="Pitluck S."/>
            <person name="Liolios K."/>
            <person name="Pagani I."/>
            <person name="Ivanova N."/>
            <person name="Huntemann M."/>
            <person name="Mavromatis K."/>
            <person name="Mikhailova N."/>
            <person name="Pati A."/>
            <person name="Chen A."/>
            <person name="Palaniappan K."/>
            <person name="Land M."/>
            <person name="Hauser L."/>
            <person name="Brambilla E.M."/>
            <person name="Rohde M."/>
            <person name="Verbarg S."/>
            <person name="Goker M."/>
            <person name="Bristow J."/>
            <person name="Eisen J.A."/>
            <person name="Markowitz V."/>
            <person name="Hugenholtz P."/>
            <person name="Kyrpides N.C."/>
            <person name="Klenk H.P."/>
            <person name="Woyke T."/>
        </authorList>
    </citation>
    <scope>NUCLEOTIDE SEQUENCE [LARGE SCALE GENOMIC DNA]</scope>
    <source>
        <strain evidence="10">ATCC 27775 / DSM 1100 / LMG 10767 / O</strain>
    </source>
</reference>